<accession>A0A1B0FLS7</accession>
<organism evidence="1 2">
    <name type="scientific">Glossina morsitans morsitans</name>
    <name type="common">Savannah tsetse fly</name>
    <dbReference type="NCBI Taxonomy" id="37546"/>
    <lineage>
        <taxon>Eukaryota</taxon>
        <taxon>Metazoa</taxon>
        <taxon>Ecdysozoa</taxon>
        <taxon>Arthropoda</taxon>
        <taxon>Hexapoda</taxon>
        <taxon>Insecta</taxon>
        <taxon>Pterygota</taxon>
        <taxon>Neoptera</taxon>
        <taxon>Endopterygota</taxon>
        <taxon>Diptera</taxon>
        <taxon>Brachycera</taxon>
        <taxon>Muscomorpha</taxon>
        <taxon>Hippoboscoidea</taxon>
        <taxon>Glossinidae</taxon>
        <taxon>Glossina</taxon>
    </lineage>
</organism>
<name>A0A1B0FLS7_GLOMM</name>
<protein>
    <submittedName>
        <fullName evidence="1">Uncharacterized protein</fullName>
    </submittedName>
</protein>
<dbReference type="Proteomes" id="UP000092444">
    <property type="component" value="Unassembled WGS sequence"/>
</dbReference>
<keyword evidence="2" id="KW-1185">Reference proteome</keyword>
<dbReference type="AlphaFoldDB" id="A0A1B0FLS7"/>
<sequence length="127" mass="14204">MQPAKYAANSKLHSEKVNFLPRASDYVYGEDDWLSNQQMSPSSQFRLANLLLITLAEKTVNDKNYMPLRNFLVTNAKYHTNMSSIVFCQSGLFSSALVLAKIRGVCIDTFLALASVVGQEFGKIQFS</sequence>
<dbReference type="EMBL" id="CCAG010009461">
    <property type="status" value="NOT_ANNOTATED_CDS"/>
    <property type="molecule type" value="Genomic_DNA"/>
</dbReference>
<proteinExistence type="predicted"/>
<reference evidence="1" key="1">
    <citation type="submission" date="2020-05" db="UniProtKB">
        <authorList>
            <consortium name="EnsemblMetazoa"/>
        </authorList>
    </citation>
    <scope>IDENTIFICATION</scope>
    <source>
        <strain evidence="1">Yale</strain>
    </source>
</reference>
<dbReference type="EnsemblMetazoa" id="GMOY004830-RA">
    <property type="protein sequence ID" value="GMOY004830-PA"/>
    <property type="gene ID" value="GMOY004830"/>
</dbReference>
<dbReference type="VEuPathDB" id="VectorBase:GMOY004830"/>
<evidence type="ECO:0000313" key="2">
    <source>
        <dbReference type="Proteomes" id="UP000092444"/>
    </source>
</evidence>
<dbReference type="STRING" id="37546.A0A1B0FLS7"/>
<evidence type="ECO:0000313" key="1">
    <source>
        <dbReference type="EnsemblMetazoa" id="GMOY004830-PA"/>
    </source>
</evidence>